<evidence type="ECO:0008006" key="4">
    <source>
        <dbReference type="Google" id="ProtNLM"/>
    </source>
</evidence>
<dbReference type="EMBL" id="BCSZ01000035">
    <property type="protein sequence ID" value="GAT03824.1"/>
    <property type="molecule type" value="Genomic_DNA"/>
</dbReference>
<dbReference type="RefSeq" id="WP_061264358.1">
    <property type="nucleotide sequence ID" value="NZ_BCSZ01000035.1"/>
</dbReference>
<dbReference type="AlphaFoldDB" id="A0A100WTK0"/>
<reference evidence="2 3" key="1">
    <citation type="journal article" date="2016" name="Genome Announc.">
        <title>Draft Genome Sequences of Five Rapidly Growing Mycobacterium Species, M. thermoresistibile, M. fortuitum subsp. acetamidolyticum, M. canariasense, M. brisbanense, and M. novocastrense.</title>
        <authorList>
            <person name="Katahira K."/>
            <person name="Ogura Y."/>
            <person name="Gotoh Y."/>
            <person name="Hayashi T."/>
        </authorList>
    </citation>
    <scope>NUCLEOTIDE SEQUENCE [LARGE SCALE GENOMIC DNA]</scope>
    <source>
        <strain evidence="2 3">JCM6368</strain>
    </source>
</reference>
<evidence type="ECO:0000313" key="2">
    <source>
        <dbReference type="EMBL" id="GAT03824.1"/>
    </source>
</evidence>
<comment type="caution">
    <text evidence="2">The sequence shown here is derived from an EMBL/GenBank/DDBJ whole genome shotgun (WGS) entry which is preliminary data.</text>
</comment>
<sequence>MSILTNTAIFARWAPFATLGASLGATSLLIAPTAAASVELYLQEVRAKVDAPLTDAEAIELGNVACRALNSGVQSGLTFGKARHHADQAVGYASQSLGIGLSMPDGMFLVEAAEGQLC</sequence>
<proteinExistence type="predicted"/>
<organism evidence="2 3">
    <name type="scientific">Mycolicibacterium fortuitum subsp. acetamidolyticum</name>
    <dbReference type="NCBI Taxonomy" id="144550"/>
    <lineage>
        <taxon>Bacteria</taxon>
        <taxon>Bacillati</taxon>
        <taxon>Actinomycetota</taxon>
        <taxon>Actinomycetes</taxon>
        <taxon>Mycobacteriales</taxon>
        <taxon>Mycobacteriaceae</taxon>
        <taxon>Mycolicibacterium</taxon>
    </lineage>
</organism>
<accession>A0A100WTK0</accession>
<evidence type="ECO:0000313" key="3">
    <source>
        <dbReference type="Proteomes" id="UP000069705"/>
    </source>
</evidence>
<gene>
    <name evidence="2" type="ORF">RMCFA_3936</name>
</gene>
<evidence type="ECO:0000256" key="1">
    <source>
        <dbReference type="SAM" id="SignalP"/>
    </source>
</evidence>
<reference evidence="3" key="2">
    <citation type="submission" date="2016-02" db="EMBL/GenBank/DDBJ databases">
        <title>Draft genome sequence of five rapidly growing Mycobacterium species.</title>
        <authorList>
            <person name="Katahira K."/>
            <person name="Gotou Y."/>
            <person name="Iida K."/>
            <person name="Ogura Y."/>
            <person name="Hayashi T."/>
        </authorList>
    </citation>
    <scope>NUCLEOTIDE SEQUENCE [LARGE SCALE GENOMIC DNA]</scope>
    <source>
        <strain evidence="3">JCM6368</strain>
    </source>
</reference>
<dbReference type="Proteomes" id="UP000069705">
    <property type="component" value="Unassembled WGS sequence"/>
</dbReference>
<feature type="signal peptide" evidence="1">
    <location>
        <begin position="1"/>
        <end position="36"/>
    </location>
</feature>
<keyword evidence="1" id="KW-0732">Signal</keyword>
<feature type="chain" id="PRO_5007090434" description="DUF732 domain-containing protein" evidence="1">
    <location>
        <begin position="37"/>
        <end position="118"/>
    </location>
</feature>
<protein>
    <recommendedName>
        <fullName evidence="4">DUF732 domain-containing protein</fullName>
    </recommendedName>
</protein>
<name>A0A100WTK0_MYCFO</name>